<accession>A0A9D1R7R4</accession>
<feature type="domain" description="DUF4874" evidence="2">
    <location>
        <begin position="30"/>
        <end position="189"/>
    </location>
</feature>
<protein>
    <submittedName>
        <fullName evidence="3">DUF4874 domain-containing protein</fullName>
    </submittedName>
</protein>
<evidence type="ECO:0000259" key="2">
    <source>
        <dbReference type="Pfam" id="PF16173"/>
    </source>
</evidence>
<dbReference type="InterPro" id="IPR032267">
    <property type="entry name" value="DUF4832"/>
</dbReference>
<reference evidence="3" key="1">
    <citation type="journal article" date="2021" name="PeerJ">
        <title>Extensive microbial diversity within the chicken gut microbiome revealed by metagenomics and culture.</title>
        <authorList>
            <person name="Gilroy R."/>
            <person name="Ravi A."/>
            <person name="Getino M."/>
            <person name="Pursley I."/>
            <person name="Horton D.L."/>
            <person name="Alikhan N.F."/>
            <person name="Baker D."/>
            <person name="Gharbi K."/>
            <person name="Hall N."/>
            <person name="Watson M."/>
            <person name="Adriaenssens E.M."/>
            <person name="Foster-Nyarko E."/>
            <person name="Jarju S."/>
            <person name="Secka A."/>
            <person name="Antonio M."/>
            <person name="Oren A."/>
            <person name="Chaudhuri R.R."/>
            <person name="La Ragione R."/>
            <person name="Hildebrand F."/>
            <person name="Pallen M.J."/>
        </authorList>
    </citation>
    <scope>NUCLEOTIDE SEQUENCE</scope>
    <source>
        <strain evidence="3">CHK195-6426</strain>
    </source>
</reference>
<organism evidence="3 4">
    <name type="scientific">Candidatus Acetatifactor stercoripullorum</name>
    <dbReference type="NCBI Taxonomy" id="2838414"/>
    <lineage>
        <taxon>Bacteria</taxon>
        <taxon>Bacillati</taxon>
        <taxon>Bacillota</taxon>
        <taxon>Clostridia</taxon>
        <taxon>Lachnospirales</taxon>
        <taxon>Lachnospiraceae</taxon>
        <taxon>Acetatifactor</taxon>
    </lineage>
</organism>
<gene>
    <name evidence="3" type="ORF">H9742_13490</name>
</gene>
<evidence type="ECO:0000259" key="1">
    <source>
        <dbReference type="Pfam" id="PF16116"/>
    </source>
</evidence>
<name>A0A9D1R7R4_9FIRM</name>
<dbReference type="InterPro" id="IPR032379">
    <property type="entry name" value="DUF4874"/>
</dbReference>
<reference evidence="3" key="2">
    <citation type="submission" date="2021-04" db="EMBL/GenBank/DDBJ databases">
        <authorList>
            <person name="Gilroy R."/>
        </authorList>
    </citation>
    <scope>NUCLEOTIDE SEQUENCE</scope>
    <source>
        <strain evidence="3">CHK195-6426</strain>
    </source>
</reference>
<evidence type="ECO:0000313" key="4">
    <source>
        <dbReference type="Proteomes" id="UP000824265"/>
    </source>
</evidence>
<dbReference type="Proteomes" id="UP000824265">
    <property type="component" value="Unassembled WGS sequence"/>
</dbReference>
<proteinExistence type="predicted"/>
<dbReference type="EMBL" id="DXGH01000073">
    <property type="protein sequence ID" value="HIW82510.1"/>
    <property type="molecule type" value="Genomic_DNA"/>
</dbReference>
<evidence type="ECO:0000313" key="3">
    <source>
        <dbReference type="EMBL" id="HIW82510.1"/>
    </source>
</evidence>
<sequence>MERIFLRRRGNRRWRFCPADFTETTEAVCNPARGWYQIFTFYAEKEPDFKELEWCIDKRDALALVRINIGAFRDGSLKAEGLARIGRILSFFRKNRCDVILRIAYDHEGKAMEREPFFFERVLQHIKELGEVLQEYGDIIFVFQGVLVGNWGEMHTSRFLGVDKLRSMAEALASVKGGNTYLAVRRPVHWRMLHPEGLEKGIGEAAARDQIGLFDDGIFGSESNLGTFGENTGKKPGWQEPWGKKEELLFEEKLCRTVPNGGEAVFGESFYRQLTPQKVLAELAQMRITYLNRTYDQRLLTLFGQWECSAGGVWQGKSVFDYIGGHMGYRFVIRKVKAVFKKEGPGLEITVQNKGFAPLYQEAELFVFTEDKMGPGQKKKLTWDMRSLDPGEEKTFFCDIWPVEGPFFLEMKRKRDGAVIRFANSCDKRGRIRLGTLEVDS</sequence>
<comment type="caution">
    <text evidence="3">The sequence shown here is derived from an EMBL/GenBank/DDBJ whole genome shotgun (WGS) entry which is preliminary data.</text>
</comment>
<dbReference type="Pfam" id="PF16173">
    <property type="entry name" value="DUF4874"/>
    <property type="match status" value="1"/>
</dbReference>
<feature type="domain" description="DUF4832" evidence="1">
    <location>
        <begin position="211"/>
        <end position="396"/>
    </location>
</feature>
<dbReference type="AlphaFoldDB" id="A0A9D1R7R4"/>
<dbReference type="Pfam" id="PF16116">
    <property type="entry name" value="DUF4832"/>
    <property type="match status" value="1"/>
</dbReference>